<protein>
    <submittedName>
        <fullName evidence="2">Membrane integrity-associated transporter subunit PqiC</fullName>
    </submittedName>
</protein>
<dbReference type="Proteomes" id="UP000594800">
    <property type="component" value="Chromosome"/>
</dbReference>
<accession>A0A7S9QB21</accession>
<dbReference type="KEGG" id="poz:I0K15_10255"/>
<dbReference type="EMBL" id="CP064942">
    <property type="protein sequence ID" value="QPH52220.1"/>
    <property type="molecule type" value="Genomic_DNA"/>
</dbReference>
<dbReference type="SUPFAM" id="SSF159594">
    <property type="entry name" value="XCC0632-like"/>
    <property type="match status" value="1"/>
</dbReference>
<gene>
    <name evidence="2" type="ORF">I0K15_10255</name>
</gene>
<keyword evidence="3" id="KW-1185">Reference proteome</keyword>
<dbReference type="RefSeq" id="WP_196101434.1">
    <property type="nucleotide sequence ID" value="NZ_CP064942.1"/>
</dbReference>
<reference evidence="2 3" key="1">
    <citation type="submission" date="2020-11" db="EMBL/GenBank/DDBJ databases">
        <title>Description of Pontivivens ytuae sp. nov. isolated from deep sea sediment of Mariana Trench.</title>
        <authorList>
            <person name="Wang Z."/>
            <person name="Sun Q.-L."/>
            <person name="Xu X.-D."/>
            <person name="Tang Y.-Z."/>
            <person name="Zhang J."/>
        </authorList>
    </citation>
    <scope>NUCLEOTIDE SEQUENCE [LARGE SCALE GENOMIC DNA]</scope>
    <source>
        <strain evidence="2 3">MT2928</strain>
    </source>
</reference>
<feature type="domain" description="ABC-type transport auxiliary lipoprotein component" evidence="1">
    <location>
        <begin position="25"/>
        <end position="177"/>
    </location>
</feature>
<evidence type="ECO:0000313" key="2">
    <source>
        <dbReference type="EMBL" id="QPH52220.1"/>
    </source>
</evidence>
<dbReference type="InterPro" id="IPR005586">
    <property type="entry name" value="ABC_trans_aux"/>
</dbReference>
<organism evidence="2 3">
    <name type="scientific">Pontivivens ytuae</name>
    <dbReference type="NCBI Taxonomy" id="2789856"/>
    <lineage>
        <taxon>Bacteria</taxon>
        <taxon>Pseudomonadati</taxon>
        <taxon>Pseudomonadota</taxon>
        <taxon>Alphaproteobacteria</taxon>
        <taxon>Rhodobacterales</taxon>
        <taxon>Paracoccaceae</taxon>
        <taxon>Pontivivens</taxon>
    </lineage>
</organism>
<dbReference type="Gene3D" id="3.40.50.10610">
    <property type="entry name" value="ABC-type transport auxiliary lipoprotein component"/>
    <property type="match status" value="1"/>
</dbReference>
<dbReference type="AlphaFoldDB" id="A0A7S9QB21"/>
<name>A0A7S9QB21_9RHOB</name>
<proteinExistence type="predicted"/>
<evidence type="ECO:0000259" key="1">
    <source>
        <dbReference type="Pfam" id="PF03886"/>
    </source>
</evidence>
<dbReference type="Pfam" id="PF03886">
    <property type="entry name" value="ABC_trans_aux"/>
    <property type="match status" value="1"/>
</dbReference>
<evidence type="ECO:0000313" key="3">
    <source>
        <dbReference type="Proteomes" id="UP000594800"/>
    </source>
</evidence>
<sequence>MRPLLMTLALLAGCGGAPDTLLLLEPAGAVTPLSSPVRSIEVREMSLPYYAEREEVAIRAGDGSVVVSDQVLWADLPSRALTLRVVETLGRVLPEADVAAEPWPLLSPPDLRVEVQVASLIGTPGGALELAGQYFIVSDGRGSVEEAVTFAISEEVRGDSLADVAAAQTRASEKLALLIGESVAALPERALGRR</sequence>